<gene>
    <name evidence="1" type="ORF">LCGC14_2905180</name>
</gene>
<dbReference type="EMBL" id="LAZR01057315">
    <property type="protein sequence ID" value="KKK72307.1"/>
    <property type="molecule type" value="Genomic_DNA"/>
</dbReference>
<proteinExistence type="predicted"/>
<evidence type="ECO:0000313" key="1">
    <source>
        <dbReference type="EMBL" id="KKK72307.1"/>
    </source>
</evidence>
<reference evidence="1" key="1">
    <citation type="journal article" date="2015" name="Nature">
        <title>Complex archaea that bridge the gap between prokaryotes and eukaryotes.</title>
        <authorList>
            <person name="Spang A."/>
            <person name="Saw J.H."/>
            <person name="Jorgensen S.L."/>
            <person name="Zaremba-Niedzwiedzka K."/>
            <person name="Martijn J."/>
            <person name="Lind A.E."/>
            <person name="van Eijk R."/>
            <person name="Schleper C."/>
            <person name="Guy L."/>
            <person name="Ettema T.J."/>
        </authorList>
    </citation>
    <scope>NUCLEOTIDE SEQUENCE</scope>
</reference>
<sequence>MGTTLTNGRVIISGLYGVTANRGDFSSEKLSQGFTLEYDVAEDADTAAVIAQAEAEWAALVEQAIKPAVLDGLNLTGTLMEGGALVADLGGAQLPSNVTPITQNQAGGGNGGGAFPMTPPKATPNQIAALPRVIVDLDGTGVPQEWIDQRSLKADGTYKPGAADFKRSDGGKQVWINDKGGAQQQSVVDKLVEAGITV</sequence>
<name>A0A0F8XT65_9ZZZZ</name>
<dbReference type="AlphaFoldDB" id="A0A0F8XT65"/>
<organism evidence="1">
    <name type="scientific">marine sediment metagenome</name>
    <dbReference type="NCBI Taxonomy" id="412755"/>
    <lineage>
        <taxon>unclassified sequences</taxon>
        <taxon>metagenomes</taxon>
        <taxon>ecological metagenomes</taxon>
    </lineage>
</organism>
<accession>A0A0F8XT65</accession>
<protein>
    <submittedName>
        <fullName evidence="1">Uncharacterized protein</fullName>
    </submittedName>
</protein>
<comment type="caution">
    <text evidence="1">The sequence shown here is derived from an EMBL/GenBank/DDBJ whole genome shotgun (WGS) entry which is preliminary data.</text>
</comment>